<reference evidence="3 4" key="1">
    <citation type="journal article" date="2023" name="IMA Fungus">
        <title>Comparative genomic study of the Penicillium genus elucidates a diverse pangenome and 15 lateral gene transfer events.</title>
        <authorList>
            <person name="Petersen C."/>
            <person name="Sorensen T."/>
            <person name="Nielsen M.R."/>
            <person name="Sondergaard T.E."/>
            <person name="Sorensen J.L."/>
            <person name="Fitzpatrick D.A."/>
            <person name="Frisvad J.C."/>
            <person name="Nielsen K.L."/>
        </authorList>
    </citation>
    <scope>NUCLEOTIDE SEQUENCE [LARGE SCALE GENOMIC DNA]</scope>
    <source>
        <strain evidence="3 4">IBT 35679</strain>
    </source>
</reference>
<name>A0AAD6CV47_9EURO</name>
<feature type="coiled-coil region" evidence="1">
    <location>
        <begin position="141"/>
        <end position="168"/>
    </location>
</feature>
<evidence type="ECO:0000256" key="2">
    <source>
        <dbReference type="SAM" id="MobiDB-lite"/>
    </source>
</evidence>
<evidence type="ECO:0000313" key="4">
    <source>
        <dbReference type="Proteomes" id="UP001220324"/>
    </source>
</evidence>
<keyword evidence="1" id="KW-0175">Coiled coil</keyword>
<evidence type="ECO:0000313" key="3">
    <source>
        <dbReference type="EMBL" id="KAJ5540672.1"/>
    </source>
</evidence>
<evidence type="ECO:0000256" key="1">
    <source>
        <dbReference type="SAM" id="Coils"/>
    </source>
</evidence>
<gene>
    <name evidence="3" type="ORF">N7494_005748</name>
</gene>
<accession>A0AAD6CV47</accession>
<dbReference type="EMBL" id="JAQIZZ010000005">
    <property type="protein sequence ID" value="KAJ5540672.1"/>
    <property type="molecule type" value="Genomic_DNA"/>
</dbReference>
<protein>
    <submittedName>
        <fullName evidence="3">Uncharacterized protein</fullName>
    </submittedName>
</protein>
<dbReference type="AlphaFoldDB" id="A0AAD6CV47"/>
<organism evidence="3 4">
    <name type="scientific">Penicillium frequentans</name>
    <dbReference type="NCBI Taxonomy" id="3151616"/>
    <lineage>
        <taxon>Eukaryota</taxon>
        <taxon>Fungi</taxon>
        <taxon>Dikarya</taxon>
        <taxon>Ascomycota</taxon>
        <taxon>Pezizomycotina</taxon>
        <taxon>Eurotiomycetes</taxon>
        <taxon>Eurotiomycetidae</taxon>
        <taxon>Eurotiales</taxon>
        <taxon>Aspergillaceae</taxon>
        <taxon>Penicillium</taxon>
    </lineage>
</organism>
<keyword evidence="4" id="KW-1185">Reference proteome</keyword>
<sequence>MSMKDSQLKSDNDELKREVESVKAPSAPGSHTEGFSENFNTSVQLARSNSTQSDEYWKLYETYTGTLKRLAEIQDSLESAKRDLSDAQTQIGLVDAEKADMLRELEEHNSAELAKLRGDWGNLTQNVHHLEAEVDASQTLVREVCAEREELRKMLDNKQNEISVEDQEVMNEMQMLLGEFEIHNSEGGEIPQKSSFELLKQCAGVLEKNVERLAQRAEYIQQQNELIKSLRESMKNYEENLDDGIPKEREIELQKTIDDQARELSLVSSAWYHLQSRWQNNNMTISRYRQGASMTDPRGWLAKQRSVVAGQ</sequence>
<dbReference type="Proteomes" id="UP001220324">
    <property type="component" value="Unassembled WGS sequence"/>
</dbReference>
<feature type="region of interest" description="Disordered" evidence="2">
    <location>
        <begin position="1"/>
        <end position="41"/>
    </location>
</feature>
<proteinExistence type="predicted"/>
<comment type="caution">
    <text evidence="3">The sequence shown here is derived from an EMBL/GenBank/DDBJ whole genome shotgun (WGS) entry which is preliminary data.</text>
</comment>
<feature type="compositionally biased region" description="Basic and acidic residues" evidence="2">
    <location>
        <begin position="1"/>
        <end position="21"/>
    </location>
</feature>